<name>A0A9X4NPB5_9BURK</name>
<keyword evidence="1" id="KW-0472">Membrane</keyword>
<organism evidence="2 3">
    <name type="scientific">Hydrogenophaga taeniospiralis CCUG 15921</name>
    <dbReference type="NCBI Taxonomy" id="1281780"/>
    <lineage>
        <taxon>Bacteria</taxon>
        <taxon>Pseudomonadati</taxon>
        <taxon>Pseudomonadota</taxon>
        <taxon>Betaproteobacteria</taxon>
        <taxon>Burkholderiales</taxon>
        <taxon>Comamonadaceae</taxon>
        <taxon>Hydrogenophaga</taxon>
    </lineage>
</organism>
<dbReference type="Pfam" id="PF20064">
    <property type="entry name" value="DUF6463"/>
    <property type="match status" value="1"/>
</dbReference>
<feature type="transmembrane region" description="Helical" evidence="1">
    <location>
        <begin position="12"/>
        <end position="33"/>
    </location>
</feature>
<keyword evidence="1" id="KW-1133">Transmembrane helix</keyword>
<accession>A0A9X4NPB5</accession>
<sequence>MWAYRRGGWLLVAIGVIHCAIGLLLSWGILAAWSEAGWWHSIERPDVMHMDRFAALWFQVAGVSWVLLGWLMQQWLDRVGTVAPPLGWALLLMGLLVAYVLPVSGAWLFIALGLRMAWPPRQPQSPA</sequence>
<dbReference type="InterPro" id="IPR045590">
    <property type="entry name" value="DUF6463"/>
</dbReference>
<comment type="caution">
    <text evidence="2">The sequence shown here is derived from an EMBL/GenBank/DDBJ whole genome shotgun (WGS) entry which is preliminary data.</text>
</comment>
<keyword evidence="1" id="KW-0812">Transmembrane</keyword>
<dbReference type="EMBL" id="AOGK01000003">
    <property type="protein sequence ID" value="MDG5974697.1"/>
    <property type="molecule type" value="Genomic_DNA"/>
</dbReference>
<gene>
    <name evidence="2" type="ORF">H010_05492</name>
</gene>
<feature type="transmembrane region" description="Helical" evidence="1">
    <location>
        <begin position="54"/>
        <end position="76"/>
    </location>
</feature>
<proteinExistence type="predicted"/>
<dbReference type="AlphaFoldDB" id="A0A9X4NPB5"/>
<protein>
    <submittedName>
        <fullName evidence="2">Uncharacterized protein</fullName>
    </submittedName>
</protein>
<evidence type="ECO:0000313" key="2">
    <source>
        <dbReference type="EMBL" id="MDG5974697.1"/>
    </source>
</evidence>
<reference evidence="2" key="1">
    <citation type="submission" date="2013-01" db="EMBL/GenBank/DDBJ databases">
        <title>Genome draft of Hydrogenophaga taeniospiralis 2K1.</title>
        <authorList>
            <person name="Gomila M."/>
            <person name="Lalucat J."/>
        </authorList>
    </citation>
    <scope>NUCLEOTIDE SEQUENCE</scope>
    <source>
        <strain evidence="2">CCUG 15921</strain>
    </source>
</reference>
<keyword evidence="3" id="KW-1185">Reference proteome</keyword>
<feature type="transmembrane region" description="Helical" evidence="1">
    <location>
        <begin position="88"/>
        <end position="114"/>
    </location>
</feature>
<evidence type="ECO:0000313" key="3">
    <source>
        <dbReference type="Proteomes" id="UP001152876"/>
    </source>
</evidence>
<dbReference type="RefSeq" id="WP_068172487.1">
    <property type="nucleotide sequence ID" value="NZ_AOGK01000003.1"/>
</dbReference>
<dbReference type="Proteomes" id="UP001152876">
    <property type="component" value="Unassembled WGS sequence"/>
</dbReference>
<evidence type="ECO:0000256" key="1">
    <source>
        <dbReference type="SAM" id="Phobius"/>
    </source>
</evidence>